<evidence type="ECO:0000313" key="11">
    <source>
        <dbReference type="EMBL" id="KAB1202859.1"/>
    </source>
</evidence>
<dbReference type="NCBIfam" id="TIGR01569">
    <property type="entry name" value="A_tha_TIGR01569"/>
    <property type="match status" value="1"/>
</dbReference>
<evidence type="ECO:0000256" key="3">
    <source>
        <dbReference type="ARBA" id="ARBA00011489"/>
    </source>
</evidence>
<dbReference type="InterPro" id="IPR006459">
    <property type="entry name" value="CASP/CASPL"/>
</dbReference>
<keyword evidence="7 8" id="KW-0472">Membrane</keyword>
<comment type="subcellular location">
    <subcellularLocation>
        <location evidence="1 8">Cell membrane</location>
        <topology evidence="1 8">Multi-pass membrane protein</topology>
    </subcellularLocation>
</comment>
<feature type="region of interest" description="Disordered" evidence="9">
    <location>
        <begin position="1"/>
        <end position="21"/>
    </location>
</feature>
<sequence>MASQTAKEGNSSMLQTKPLGMSSPSRSRFFFIAQVTLRVLAIAFTVSAISVMVTSGQSVLIFGFTLKARYSYSSALRFLLGTDAVACAFSALSLIFLYLLRFSRSQLTIYFYLFLHDMVIMVLMNSGCAAATAVGYIGRYGEERVGWDAVCGHVDKFCHRNLVSLVLSYLAFLTYLALAIISASKLMY</sequence>
<gene>
    <name evidence="11" type="ORF">CJ030_MR8G024972</name>
</gene>
<dbReference type="PANTHER" id="PTHR36488:SF8">
    <property type="entry name" value="CASP-LIKE PROTEIN 1U1"/>
    <property type="match status" value="1"/>
</dbReference>
<evidence type="ECO:0000256" key="4">
    <source>
        <dbReference type="ARBA" id="ARBA00022475"/>
    </source>
</evidence>
<name>A0A6A1UR69_9ROSI</name>
<keyword evidence="4 8" id="KW-1003">Cell membrane</keyword>
<comment type="subunit">
    <text evidence="3 8">Homodimer and heterodimers.</text>
</comment>
<feature type="transmembrane region" description="Helical" evidence="8">
    <location>
        <begin position="75"/>
        <end position="100"/>
    </location>
</feature>
<evidence type="ECO:0000256" key="8">
    <source>
        <dbReference type="RuleBase" id="RU361233"/>
    </source>
</evidence>
<dbReference type="OrthoDB" id="992805at2759"/>
<dbReference type="EMBL" id="RXIC02000026">
    <property type="protein sequence ID" value="KAB1202859.1"/>
    <property type="molecule type" value="Genomic_DNA"/>
</dbReference>
<evidence type="ECO:0000259" key="10">
    <source>
        <dbReference type="Pfam" id="PF04535"/>
    </source>
</evidence>
<dbReference type="InterPro" id="IPR044173">
    <property type="entry name" value="CASPL"/>
</dbReference>
<feature type="domain" description="Casparian strip membrane protein" evidence="10">
    <location>
        <begin position="32"/>
        <end position="173"/>
    </location>
</feature>
<protein>
    <recommendedName>
        <fullName evidence="8">CASP-like protein</fullName>
    </recommendedName>
</protein>
<feature type="transmembrane region" description="Helical" evidence="8">
    <location>
        <begin position="29"/>
        <end position="55"/>
    </location>
</feature>
<feature type="compositionally biased region" description="Polar residues" evidence="9">
    <location>
        <begin position="1"/>
        <end position="15"/>
    </location>
</feature>
<comment type="similarity">
    <text evidence="2 8">Belongs to the Casparian strip membrane proteins (CASP) family.</text>
</comment>
<evidence type="ECO:0000256" key="2">
    <source>
        <dbReference type="ARBA" id="ARBA00007651"/>
    </source>
</evidence>
<comment type="caution">
    <text evidence="11">The sequence shown here is derived from an EMBL/GenBank/DDBJ whole genome shotgun (WGS) entry which is preliminary data.</text>
</comment>
<evidence type="ECO:0000256" key="7">
    <source>
        <dbReference type="ARBA" id="ARBA00023136"/>
    </source>
</evidence>
<dbReference type="PANTHER" id="PTHR36488">
    <property type="entry name" value="CASP-LIKE PROTEIN 1U1"/>
    <property type="match status" value="1"/>
</dbReference>
<feature type="transmembrane region" description="Helical" evidence="8">
    <location>
        <begin position="112"/>
        <end position="137"/>
    </location>
</feature>
<dbReference type="InterPro" id="IPR006702">
    <property type="entry name" value="CASP_dom"/>
</dbReference>
<keyword evidence="5 8" id="KW-0812">Transmembrane</keyword>
<reference evidence="11 12" key="1">
    <citation type="journal article" date="2019" name="Plant Biotechnol. J.">
        <title>The red bayberry genome and genetic basis of sex determination.</title>
        <authorList>
            <person name="Jia H.M."/>
            <person name="Jia H.J."/>
            <person name="Cai Q.L."/>
            <person name="Wang Y."/>
            <person name="Zhao H.B."/>
            <person name="Yang W.F."/>
            <person name="Wang G.Y."/>
            <person name="Li Y.H."/>
            <person name="Zhan D.L."/>
            <person name="Shen Y.T."/>
            <person name="Niu Q.F."/>
            <person name="Chang L."/>
            <person name="Qiu J."/>
            <person name="Zhao L."/>
            <person name="Xie H.B."/>
            <person name="Fu W.Y."/>
            <person name="Jin J."/>
            <person name="Li X.W."/>
            <person name="Jiao Y."/>
            <person name="Zhou C.C."/>
            <person name="Tu T."/>
            <person name="Chai C.Y."/>
            <person name="Gao J.L."/>
            <person name="Fan L.J."/>
            <person name="van de Weg E."/>
            <person name="Wang J.Y."/>
            <person name="Gao Z.S."/>
        </authorList>
    </citation>
    <scope>NUCLEOTIDE SEQUENCE [LARGE SCALE GENOMIC DNA]</scope>
    <source>
        <tissue evidence="11">Leaves</tissue>
    </source>
</reference>
<evidence type="ECO:0000313" key="12">
    <source>
        <dbReference type="Proteomes" id="UP000516437"/>
    </source>
</evidence>
<organism evidence="11 12">
    <name type="scientific">Morella rubra</name>
    <name type="common">Chinese bayberry</name>
    <dbReference type="NCBI Taxonomy" id="262757"/>
    <lineage>
        <taxon>Eukaryota</taxon>
        <taxon>Viridiplantae</taxon>
        <taxon>Streptophyta</taxon>
        <taxon>Embryophyta</taxon>
        <taxon>Tracheophyta</taxon>
        <taxon>Spermatophyta</taxon>
        <taxon>Magnoliopsida</taxon>
        <taxon>eudicotyledons</taxon>
        <taxon>Gunneridae</taxon>
        <taxon>Pentapetalae</taxon>
        <taxon>rosids</taxon>
        <taxon>fabids</taxon>
        <taxon>Fagales</taxon>
        <taxon>Myricaceae</taxon>
        <taxon>Morella</taxon>
    </lineage>
</organism>
<dbReference type="Proteomes" id="UP000516437">
    <property type="component" value="Chromosome 8"/>
</dbReference>
<evidence type="ECO:0000256" key="1">
    <source>
        <dbReference type="ARBA" id="ARBA00004651"/>
    </source>
</evidence>
<accession>A0A6A1UR69</accession>
<keyword evidence="6 8" id="KW-1133">Transmembrane helix</keyword>
<dbReference type="GO" id="GO:0005886">
    <property type="term" value="C:plasma membrane"/>
    <property type="evidence" value="ECO:0007669"/>
    <property type="project" value="UniProtKB-SubCell"/>
</dbReference>
<dbReference type="Pfam" id="PF04535">
    <property type="entry name" value="CASP_dom"/>
    <property type="match status" value="1"/>
</dbReference>
<evidence type="ECO:0000256" key="5">
    <source>
        <dbReference type="ARBA" id="ARBA00022692"/>
    </source>
</evidence>
<feature type="transmembrane region" description="Helical" evidence="8">
    <location>
        <begin position="162"/>
        <end position="183"/>
    </location>
</feature>
<keyword evidence="12" id="KW-1185">Reference proteome</keyword>
<dbReference type="AlphaFoldDB" id="A0A6A1UR69"/>
<evidence type="ECO:0000256" key="9">
    <source>
        <dbReference type="SAM" id="MobiDB-lite"/>
    </source>
</evidence>
<evidence type="ECO:0000256" key="6">
    <source>
        <dbReference type="ARBA" id="ARBA00022989"/>
    </source>
</evidence>
<proteinExistence type="inferred from homology"/>